<dbReference type="GO" id="GO:0030154">
    <property type="term" value="P:cell differentiation"/>
    <property type="evidence" value="ECO:0007669"/>
    <property type="project" value="TreeGrafter"/>
</dbReference>
<accession>A0AAV6ULF3</accession>
<evidence type="ECO:0000259" key="8">
    <source>
        <dbReference type="PROSITE" id="PS50071"/>
    </source>
</evidence>
<evidence type="ECO:0000256" key="1">
    <source>
        <dbReference type="ARBA" id="ARBA00004123"/>
    </source>
</evidence>
<dbReference type="GO" id="GO:0000981">
    <property type="term" value="F:DNA-binding transcription factor activity, RNA polymerase II-specific"/>
    <property type="evidence" value="ECO:0007669"/>
    <property type="project" value="InterPro"/>
</dbReference>
<feature type="domain" description="Homeobox" evidence="8">
    <location>
        <begin position="167"/>
        <end position="227"/>
    </location>
</feature>
<dbReference type="Pfam" id="PF00046">
    <property type="entry name" value="Homeodomain"/>
    <property type="match status" value="1"/>
</dbReference>
<comment type="subcellular location">
    <subcellularLocation>
        <location evidence="1 5 6">Nucleus</location>
    </subcellularLocation>
</comment>
<proteinExistence type="predicted"/>
<evidence type="ECO:0000256" key="4">
    <source>
        <dbReference type="ARBA" id="ARBA00023242"/>
    </source>
</evidence>
<dbReference type="InterPro" id="IPR020479">
    <property type="entry name" value="HD_metazoa"/>
</dbReference>
<keyword evidence="10" id="KW-1185">Reference proteome</keyword>
<feature type="region of interest" description="Disordered" evidence="7">
    <location>
        <begin position="124"/>
        <end position="170"/>
    </location>
</feature>
<feature type="region of interest" description="Disordered" evidence="7">
    <location>
        <begin position="70"/>
        <end position="100"/>
    </location>
</feature>
<organism evidence="9 10">
    <name type="scientific">Oedothorax gibbosus</name>
    <dbReference type="NCBI Taxonomy" id="931172"/>
    <lineage>
        <taxon>Eukaryota</taxon>
        <taxon>Metazoa</taxon>
        <taxon>Ecdysozoa</taxon>
        <taxon>Arthropoda</taxon>
        <taxon>Chelicerata</taxon>
        <taxon>Arachnida</taxon>
        <taxon>Araneae</taxon>
        <taxon>Araneomorphae</taxon>
        <taxon>Entelegynae</taxon>
        <taxon>Araneoidea</taxon>
        <taxon>Linyphiidae</taxon>
        <taxon>Erigoninae</taxon>
        <taxon>Oedothorax</taxon>
    </lineage>
</organism>
<evidence type="ECO:0000256" key="7">
    <source>
        <dbReference type="SAM" id="MobiDB-lite"/>
    </source>
</evidence>
<dbReference type="Gene3D" id="1.10.10.60">
    <property type="entry name" value="Homeodomain-like"/>
    <property type="match status" value="1"/>
</dbReference>
<protein>
    <recommendedName>
        <fullName evidence="8">Homeobox domain-containing protein</fullName>
    </recommendedName>
</protein>
<gene>
    <name evidence="9" type="ORF">JTE90_002325</name>
</gene>
<dbReference type="AlphaFoldDB" id="A0AAV6ULF3"/>
<feature type="DNA-binding region" description="Homeobox" evidence="5">
    <location>
        <begin position="169"/>
        <end position="228"/>
    </location>
</feature>
<dbReference type="PANTHER" id="PTHR24340">
    <property type="entry name" value="HOMEOBOX PROTEIN NKX"/>
    <property type="match status" value="1"/>
</dbReference>
<feature type="compositionally biased region" description="Low complexity" evidence="7">
    <location>
        <begin position="140"/>
        <end position="152"/>
    </location>
</feature>
<sequence length="323" mass="36648">MLASPHSIRGSGIPFSVKEILNLSDDSYFLNNPSLDSMLLDVMNNWQQDSASWTSREKLNQWCEPTEHWTSEQCPMTHSTSPSLSSSSSNSSSRRLSPESVDNLLDSSMEQYSPICNERLQETKGWATKKPKKQADCSNSSSSSPVEASPASKPEPEAAKPAFRCPKNKRRPRVLFSQEQVAELEKRFQQQRYLSASERDDFAAGLKLTSTQVKIWFQNRRYKNKRLRGELDHPAYRAHLPFNNVDFQYGSVYSAYNSTGMINGTGTIHHYPHNNQYDTERFPTGFGGDMDPCHRMDGQFPSNGVAFSEAPYSYIPNLKTEFE</sequence>
<evidence type="ECO:0000313" key="9">
    <source>
        <dbReference type="EMBL" id="KAG8184478.1"/>
    </source>
</evidence>
<keyword evidence="2 5" id="KW-0238">DNA-binding</keyword>
<feature type="compositionally biased region" description="Low complexity" evidence="7">
    <location>
        <begin position="79"/>
        <end position="100"/>
    </location>
</feature>
<dbReference type="SUPFAM" id="SSF46689">
    <property type="entry name" value="Homeodomain-like"/>
    <property type="match status" value="1"/>
</dbReference>
<comment type="caution">
    <text evidence="9">The sequence shown here is derived from an EMBL/GenBank/DDBJ whole genome shotgun (WGS) entry which is preliminary data.</text>
</comment>
<dbReference type="EMBL" id="JAFNEN010000372">
    <property type="protein sequence ID" value="KAG8184478.1"/>
    <property type="molecule type" value="Genomic_DNA"/>
</dbReference>
<evidence type="ECO:0000256" key="3">
    <source>
        <dbReference type="ARBA" id="ARBA00023155"/>
    </source>
</evidence>
<dbReference type="SMART" id="SM00389">
    <property type="entry name" value="HOX"/>
    <property type="match status" value="1"/>
</dbReference>
<keyword evidence="3 5" id="KW-0371">Homeobox</keyword>
<dbReference type="Proteomes" id="UP000827092">
    <property type="component" value="Unassembled WGS sequence"/>
</dbReference>
<dbReference type="GO" id="GO:0005634">
    <property type="term" value="C:nucleus"/>
    <property type="evidence" value="ECO:0007669"/>
    <property type="project" value="UniProtKB-SubCell"/>
</dbReference>
<name>A0AAV6ULF3_9ARAC</name>
<dbReference type="GO" id="GO:0000978">
    <property type="term" value="F:RNA polymerase II cis-regulatory region sequence-specific DNA binding"/>
    <property type="evidence" value="ECO:0007669"/>
    <property type="project" value="TreeGrafter"/>
</dbReference>
<reference evidence="9 10" key="1">
    <citation type="journal article" date="2022" name="Nat. Ecol. Evol.">
        <title>A masculinizing supergene underlies an exaggerated male reproductive morph in a spider.</title>
        <authorList>
            <person name="Hendrickx F."/>
            <person name="De Corte Z."/>
            <person name="Sonet G."/>
            <person name="Van Belleghem S.M."/>
            <person name="Kostlbacher S."/>
            <person name="Vangestel C."/>
        </authorList>
    </citation>
    <scope>NUCLEOTIDE SEQUENCE [LARGE SCALE GENOMIC DNA]</scope>
    <source>
        <strain evidence="9">W744_W776</strain>
    </source>
</reference>
<evidence type="ECO:0000256" key="5">
    <source>
        <dbReference type="PROSITE-ProRule" id="PRU00108"/>
    </source>
</evidence>
<keyword evidence="4 5" id="KW-0539">Nucleus</keyword>
<dbReference type="InterPro" id="IPR009057">
    <property type="entry name" value="Homeodomain-like_sf"/>
</dbReference>
<evidence type="ECO:0000256" key="2">
    <source>
        <dbReference type="ARBA" id="ARBA00023125"/>
    </source>
</evidence>
<dbReference type="InterPro" id="IPR017970">
    <property type="entry name" value="Homeobox_CS"/>
</dbReference>
<dbReference type="PROSITE" id="PS50071">
    <property type="entry name" value="HOMEOBOX_2"/>
    <property type="match status" value="1"/>
</dbReference>
<dbReference type="InterPro" id="IPR050394">
    <property type="entry name" value="Homeobox_NK-like"/>
</dbReference>
<dbReference type="PRINTS" id="PR00024">
    <property type="entry name" value="HOMEOBOX"/>
</dbReference>
<evidence type="ECO:0000256" key="6">
    <source>
        <dbReference type="RuleBase" id="RU000682"/>
    </source>
</evidence>
<evidence type="ECO:0000313" key="10">
    <source>
        <dbReference type="Proteomes" id="UP000827092"/>
    </source>
</evidence>
<dbReference type="CDD" id="cd00086">
    <property type="entry name" value="homeodomain"/>
    <property type="match status" value="1"/>
</dbReference>
<dbReference type="PROSITE" id="PS00027">
    <property type="entry name" value="HOMEOBOX_1"/>
    <property type="match status" value="1"/>
</dbReference>
<dbReference type="InterPro" id="IPR001356">
    <property type="entry name" value="HD"/>
</dbReference>